<evidence type="ECO:0000256" key="7">
    <source>
        <dbReference type="ARBA" id="ARBA00022989"/>
    </source>
</evidence>
<dbReference type="Gene3D" id="3.30.70.1320">
    <property type="entry name" value="Multidrug efflux transporter AcrB pore domain like"/>
    <property type="match status" value="1"/>
</dbReference>
<feature type="transmembrane region" description="Helical" evidence="10">
    <location>
        <begin position="544"/>
        <end position="561"/>
    </location>
</feature>
<dbReference type="InterPro" id="IPR027463">
    <property type="entry name" value="AcrB_DN_DC_subdom"/>
</dbReference>
<dbReference type="RefSeq" id="WP_190828695.1">
    <property type="nucleotide sequence ID" value="NZ_CAWPPI010000050.1"/>
</dbReference>
<keyword evidence="12" id="KW-1185">Reference proteome</keyword>
<feature type="transmembrane region" description="Helical" evidence="10">
    <location>
        <begin position="12"/>
        <end position="32"/>
    </location>
</feature>
<evidence type="ECO:0000256" key="3">
    <source>
        <dbReference type="ARBA" id="ARBA00022448"/>
    </source>
</evidence>
<dbReference type="AlphaFoldDB" id="A0A8J6XT11"/>
<comment type="caution">
    <text evidence="11">The sequence shown here is derived from an EMBL/GenBank/DDBJ whole genome shotgun (WGS) entry which is preliminary data.</text>
</comment>
<dbReference type="Gene3D" id="1.20.1640.10">
    <property type="entry name" value="Multidrug efflux transporter AcrB transmembrane domain"/>
    <property type="match status" value="2"/>
</dbReference>
<dbReference type="FunFam" id="1.20.1640.10:FF:000001">
    <property type="entry name" value="Efflux pump membrane transporter"/>
    <property type="match status" value="1"/>
</dbReference>
<dbReference type="PANTHER" id="PTHR32063:SF11">
    <property type="entry name" value="CATION OR DRUG EFFLUX SYSTEM PROTEIN"/>
    <property type="match status" value="1"/>
</dbReference>
<evidence type="ECO:0000256" key="5">
    <source>
        <dbReference type="ARBA" id="ARBA00022519"/>
    </source>
</evidence>
<organism evidence="11 12">
    <name type="scientific">Iningainema tapete BLCC-T55</name>
    <dbReference type="NCBI Taxonomy" id="2748662"/>
    <lineage>
        <taxon>Bacteria</taxon>
        <taxon>Bacillati</taxon>
        <taxon>Cyanobacteriota</taxon>
        <taxon>Cyanophyceae</taxon>
        <taxon>Nostocales</taxon>
        <taxon>Scytonemataceae</taxon>
        <taxon>Iningainema tapete</taxon>
    </lineage>
</organism>
<keyword evidence="5" id="KW-0997">Cell inner membrane</keyword>
<feature type="transmembrane region" description="Helical" evidence="10">
    <location>
        <begin position="374"/>
        <end position="395"/>
    </location>
</feature>
<dbReference type="Pfam" id="PF00873">
    <property type="entry name" value="ACR_tran"/>
    <property type="match status" value="1"/>
</dbReference>
<dbReference type="Gene3D" id="3.30.70.1440">
    <property type="entry name" value="Multidrug efflux transporter AcrB pore domain"/>
    <property type="match status" value="1"/>
</dbReference>
<evidence type="ECO:0000256" key="4">
    <source>
        <dbReference type="ARBA" id="ARBA00022475"/>
    </source>
</evidence>
<feature type="transmembrane region" description="Helical" evidence="10">
    <location>
        <begin position="477"/>
        <end position="496"/>
    </location>
</feature>
<evidence type="ECO:0000256" key="9">
    <source>
        <dbReference type="SAM" id="MobiDB-lite"/>
    </source>
</evidence>
<feature type="transmembrane region" description="Helical" evidence="10">
    <location>
        <begin position="348"/>
        <end position="367"/>
    </location>
</feature>
<comment type="similarity">
    <text evidence="2">Belongs to the resistance-nodulation-cell division (RND) (TC 2.A.6) family.</text>
</comment>
<evidence type="ECO:0000256" key="8">
    <source>
        <dbReference type="ARBA" id="ARBA00023136"/>
    </source>
</evidence>
<dbReference type="InterPro" id="IPR004764">
    <property type="entry name" value="MdtF-like"/>
</dbReference>
<keyword evidence="3" id="KW-0813">Transport</keyword>
<keyword evidence="4" id="KW-1003">Cell membrane</keyword>
<sequence length="1086" mass="118305">MSIADIFIKRPVFTTVCTVLILLVGGICIPLLPLDKLPEMALKQVTVTANYLGTDAKTAEDNVTTVLEREINGTERVVYMSSQTTNDGTTTINVSFPTDMDRNTAQVLVQNNVAIAEATLPEEVNRVGVTTQKQSPTITLAYAFYSEKDKNGKFIYDNVFVSNYVDRQIFDEIKRIEGVGSVRIVGERKYAMRVWLDPDALAARNLTAQDVINAISEQNIQVGAGRIGQQPTPAEQQYEIALRANGRFTTPAEAEDIVVQSGKDGTLIRLKDVGRAEVGAENYSATTLFDGSPAVILLAYQLPGTNAWNTANAIKAKMAELIPNFPPGLKTTIGLDNTLFVAASLDEAFKTLMEAIALVFLVIFIFLQDWRTTIIPALAIPVSLIGAMAIAYTLGFTLNQLTIFGIILATGLVVDDGIVVVEAIAAKLEQGMKPLQAALDAMQELTGAVVATSVVLMAVFIPVTFFPGTTGIVYRQFALIIAFAIAISTFNALSFSPSMSAIIMRRQQEVHGPLGLFFRWFNKVFGWFTAGYVKIVEFLIRIRWLVLPVFIAGLLATGWIYQTTPQGFIPDEDQGYFFTIVEAPPGVSLNQSVDIVTKITDIIKPLPEVEHVVGNAGFGFEGNASNKSLFFVKLKDWKERHGGEHSIFGIVKKINQELRAKIPGATAIAVNAPPVDGLGSTGGFEFFVQNRQALPMEALIDNAQKVIAAANKRPELGGVFTQFTANTPMMQISIDRNQAKAQNILVSDIFSTMQTYLGARYINQYVLGGRLYRVYAQAEGTVRSNPEDIGRLYVRSQNGNLVQLSTVVQMERFTYPPVITHFNVYPSIKLQGSPAPGYSTGQAIQAMEEVANEVLQPGFSFAWTGTAFQEKSSGGAAPIIFGLAFVMVFLVLAAQYESYIDPTIIMITVPLAILGALGAVVFRANVFQQGGIWPAINNNIYAQVALVMLIGLASKNAILIVEFANQSAELGMNYTRAAIRAAEERLRPILMTALSGLVGFWPLVIASGAGAMSRWSLGTALFGGYLISTILSLFLVPVLYVVIKNQEERFLKPGKPKSSQQGEPPQVHSEQREQALSRVQATAQEE</sequence>
<dbReference type="NCBIfam" id="TIGR00915">
    <property type="entry name" value="2A0602"/>
    <property type="match status" value="1"/>
</dbReference>
<keyword evidence="8 10" id="KW-0472">Membrane</keyword>
<evidence type="ECO:0000256" key="2">
    <source>
        <dbReference type="ARBA" id="ARBA00010942"/>
    </source>
</evidence>
<feature type="transmembrane region" description="Helical" evidence="10">
    <location>
        <begin position="445"/>
        <end position="465"/>
    </location>
</feature>
<dbReference type="EMBL" id="JACXAE010000050">
    <property type="protein sequence ID" value="MBD2773203.1"/>
    <property type="molecule type" value="Genomic_DNA"/>
</dbReference>
<dbReference type="Gene3D" id="3.30.70.1430">
    <property type="entry name" value="Multidrug efflux transporter AcrB pore domain"/>
    <property type="match status" value="2"/>
</dbReference>
<keyword evidence="7 10" id="KW-1133">Transmembrane helix</keyword>
<comment type="subcellular location">
    <subcellularLocation>
        <location evidence="1">Cell inner membrane</location>
        <topology evidence="1">Multi-pass membrane protein</topology>
    </subcellularLocation>
</comment>
<feature type="transmembrane region" description="Helical" evidence="10">
    <location>
        <begin position="903"/>
        <end position="924"/>
    </location>
</feature>
<name>A0A8J6XT11_9CYAN</name>
<dbReference type="Proteomes" id="UP000629098">
    <property type="component" value="Unassembled WGS sequence"/>
</dbReference>
<evidence type="ECO:0000313" key="12">
    <source>
        <dbReference type="Proteomes" id="UP000629098"/>
    </source>
</evidence>
<feature type="region of interest" description="Disordered" evidence="9">
    <location>
        <begin position="1052"/>
        <end position="1086"/>
    </location>
</feature>
<feature type="compositionally biased region" description="Polar residues" evidence="9">
    <location>
        <begin position="1077"/>
        <end position="1086"/>
    </location>
</feature>
<dbReference type="PRINTS" id="PR00702">
    <property type="entry name" value="ACRIFLAVINRP"/>
</dbReference>
<keyword evidence="6 10" id="KW-0812">Transmembrane</keyword>
<feature type="transmembrane region" description="Helical" evidence="10">
    <location>
        <begin position="876"/>
        <end position="896"/>
    </location>
</feature>
<feature type="transmembrane region" description="Helical" evidence="10">
    <location>
        <begin position="986"/>
        <end position="1010"/>
    </location>
</feature>
<feature type="transmembrane region" description="Helical" evidence="10">
    <location>
        <begin position="401"/>
        <end position="424"/>
    </location>
</feature>
<dbReference type="Gene3D" id="3.30.2090.10">
    <property type="entry name" value="Multidrug efflux transporter AcrB TolC docking domain, DN and DC subdomains"/>
    <property type="match status" value="2"/>
</dbReference>
<proteinExistence type="inferred from homology"/>
<gene>
    <name evidence="11" type="ORF">ICL16_14280</name>
</gene>
<dbReference type="SUPFAM" id="SSF82714">
    <property type="entry name" value="Multidrug efflux transporter AcrB TolC docking domain, DN and DC subdomains"/>
    <property type="match status" value="2"/>
</dbReference>
<protein>
    <submittedName>
        <fullName evidence="11">Efflux RND transporter permease subunit</fullName>
    </submittedName>
</protein>
<evidence type="ECO:0000256" key="1">
    <source>
        <dbReference type="ARBA" id="ARBA00004429"/>
    </source>
</evidence>
<dbReference type="SUPFAM" id="SSF82693">
    <property type="entry name" value="Multidrug efflux transporter AcrB pore domain, PN1, PN2, PC1 and PC2 subdomains"/>
    <property type="match status" value="3"/>
</dbReference>
<accession>A0A8J6XT11</accession>
<evidence type="ECO:0000256" key="6">
    <source>
        <dbReference type="ARBA" id="ARBA00022692"/>
    </source>
</evidence>
<feature type="transmembrane region" description="Helical" evidence="10">
    <location>
        <begin position="944"/>
        <end position="965"/>
    </location>
</feature>
<evidence type="ECO:0000256" key="10">
    <source>
        <dbReference type="SAM" id="Phobius"/>
    </source>
</evidence>
<reference evidence="11" key="1">
    <citation type="submission" date="2020-09" db="EMBL/GenBank/DDBJ databases">
        <title>Iningainema tapete sp. nov. (Scytonemataceae, Cyanobacteria) from greenhouses in central Florida (USA) produces two types of nodularin with biosynthetic potential for microcystin-LR and anabaenopeptins.</title>
        <authorList>
            <person name="Berthold D.E."/>
            <person name="Lefler F.W."/>
            <person name="Huang I.-S."/>
            <person name="Abdulla H."/>
            <person name="Zimba P.V."/>
            <person name="Laughinghouse H.D. IV."/>
        </authorList>
    </citation>
    <scope>NUCLEOTIDE SEQUENCE</scope>
    <source>
        <strain evidence="11">BLCCT55</strain>
    </source>
</reference>
<dbReference type="GO" id="GO:0015562">
    <property type="term" value="F:efflux transmembrane transporter activity"/>
    <property type="evidence" value="ECO:0007669"/>
    <property type="project" value="InterPro"/>
</dbReference>
<dbReference type="GO" id="GO:0042910">
    <property type="term" value="F:xenobiotic transmembrane transporter activity"/>
    <property type="evidence" value="ECO:0007669"/>
    <property type="project" value="TreeGrafter"/>
</dbReference>
<dbReference type="GO" id="GO:0005886">
    <property type="term" value="C:plasma membrane"/>
    <property type="evidence" value="ECO:0007669"/>
    <property type="project" value="UniProtKB-SubCell"/>
</dbReference>
<evidence type="ECO:0000313" key="11">
    <source>
        <dbReference type="EMBL" id="MBD2773203.1"/>
    </source>
</evidence>
<dbReference type="SUPFAM" id="SSF82866">
    <property type="entry name" value="Multidrug efflux transporter AcrB transmembrane domain"/>
    <property type="match status" value="2"/>
</dbReference>
<feature type="transmembrane region" description="Helical" evidence="10">
    <location>
        <begin position="1022"/>
        <end position="1043"/>
    </location>
</feature>
<dbReference type="GO" id="GO:0009636">
    <property type="term" value="P:response to toxic substance"/>
    <property type="evidence" value="ECO:0007669"/>
    <property type="project" value="UniProtKB-ARBA"/>
</dbReference>
<dbReference type="InterPro" id="IPR001036">
    <property type="entry name" value="Acrflvin-R"/>
</dbReference>
<dbReference type="PANTHER" id="PTHR32063">
    <property type="match status" value="1"/>
</dbReference>